<dbReference type="GO" id="GO:0008990">
    <property type="term" value="F:rRNA (guanine-N2-)-methyltransferase activity"/>
    <property type="evidence" value="ECO:0007669"/>
    <property type="project" value="TreeGrafter"/>
</dbReference>
<sequence length="385" mass="43689">MEVFNTPAKIIITCNRRLSPYLQEEVEELGFKVVRPFNTGVEIKASINECIKLNLNLRAASQVLYQLRSFKANDPKELYDELVKIAWEEILPFDGYFTVTSHVHNETVTTPLFANVKVKDAIVDRIKDKKGMRPNSGPGLDKAVIHLHWMEERAEIFIDTSGETLAKHAYRKIPGKAPMLEALAYSTIAASKWDGKSPFINPMCGSGTLAIEAALIAQNRRPGLLRMNYAFMHLIGYNEEVFFQERRVLKEQSDRAIMPVIVASDISAEAVEVSRQNARTAGVEHLIQFETGDFEKTTVPEEKGVIMFNPEYGERLGTHFKLEATYKRIGDFLKQSCKGYRGYVFTGNPDLAKKIGLKASRRFEFFNGKLDCRLLQYELYDGSKD</sequence>
<dbReference type="PANTHER" id="PTHR47313">
    <property type="entry name" value="RIBOSOMAL RNA LARGE SUBUNIT METHYLTRANSFERASE K/L"/>
    <property type="match status" value="1"/>
</dbReference>
<keyword evidence="3" id="KW-0694">RNA-binding</keyword>
<dbReference type="PANTHER" id="PTHR47313:SF1">
    <property type="entry name" value="RIBOSOMAL RNA LARGE SUBUNIT METHYLTRANSFERASE K_L"/>
    <property type="match status" value="1"/>
</dbReference>
<dbReference type="AlphaFoldDB" id="A0A2T8HKU0"/>
<dbReference type="CDD" id="cd11715">
    <property type="entry name" value="THUMP_AdoMetMT"/>
    <property type="match status" value="1"/>
</dbReference>
<dbReference type="EMBL" id="QDKG01000002">
    <property type="protein sequence ID" value="PVH26003.1"/>
    <property type="molecule type" value="Genomic_DNA"/>
</dbReference>
<evidence type="ECO:0000256" key="1">
    <source>
        <dbReference type="ARBA" id="ARBA00022603"/>
    </source>
</evidence>
<comment type="caution">
    <text evidence="5">The sequence shown here is derived from an EMBL/GenBank/DDBJ whole genome shotgun (WGS) entry which is preliminary data.</text>
</comment>
<evidence type="ECO:0000313" key="5">
    <source>
        <dbReference type="EMBL" id="PVH26003.1"/>
    </source>
</evidence>
<protein>
    <submittedName>
        <fullName evidence="5">RNA methyltransferase</fullName>
    </submittedName>
</protein>
<evidence type="ECO:0000256" key="3">
    <source>
        <dbReference type="PROSITE-ProRule" id="PRU00529"/>
    </source>
</evidence>
<name>A0A2T8HKU0_9SPHI</name>
<dbReference type="SMART" id="SM00981">
    <property type="entry name" value="THUMP"/>
    <property type="match status" value="1"/>
</dbReference>
<dbReference type="InterPro" id="IPR000241">
    <property type="entry name" value="RlmKL-like_Mtase"/>
</dbReference>
<organism evidence="5 6">
    <name type="scientific">Sphingobacterium corticibacter</name>
    <dbReference type="NCBI Taxonomy" id="2171749"/>
    <lineage>
        <taxon>Bacteria</taxon>
        <taxon>Pseudomonadati</taxon>
        <taxon>Bacteroidota</taxon>
        <taxon>Sphingobacteriia</taxon>
        <taxon>Sphingobacteriales</taxon>
        <taxon>Sphingobacteriaceae</taxon>
        <taxon>Sphingobacterium</taxon>
    </lineage>
</organism>
<dbReference type="Gene3D" id="3.40.50.150">
    <property type="entry name" value="Vaccinia Virus protein VP39"/>
    <property type="match status" value="1"/>
</dbReference>
<dbReference type="SUPFAM" id="SSF53335">
    <property type="entry name" value="S-adenosyl-L-methionine-dependent methyltransferases"/>
    <property type="match status" value="1"/>
</dbReference>
<keyword evidence="1 5" id="KW-0489">Methyltransferase</keyword>
<dbReference type="OrthoDB" id="9809404at2"/>
<keyword evidence="6" id="KW-1185">Reference proteome</keyword>
<dbReference type="Pfam" id="PF01170">
    <property type="entry name" value="UPF0020"/>
    <property type="match status" value="1"/>
</dbReference>
<dbReference type="Gene3D" id="3.30.2130.30">
    <property type="match status" value="1"/>
</dbReference>
<feature type="domain" description="THUMP" evidence="4">
    <location>
        <begin position="49"/>
        <end position="160"/>
    </location>
</feature>
<dbReference type="InterPro" id="IPR054170">
    <property type="entry name" value="RlmL_1st"/>
</dbReference>
<dbReference type="RefSeq" id="WP_116775567.1">
    <property type="nucleotide sequence ID" value="NZ_QDKG01000002.1"/>
</dbReference>
<reference evidence="5 6" key="1">
    <citation type="submission" date="2018-04" db="EMBL/GenBank/DDBJ databases">
        <title>Sphingobacterium cortibacter sp. nov.</title>
        <authorList>
            <person name="Li Y."/>
        </authorList>
    </citation>
    <scope>NUCLEOTIDE SEQUENCE [LARGE SCALE GENOMIC DNA]</scope>
    <source>
        <strain evidence="5 6">2c-3</strain>
    </source>
</reference>
<evidence type="ECO:0000313" key="6">
    <source>
        <dbReference type="Proteomes" id="UP000245627"/>
    </source>
</evidence>
<dbReference type="GO" id="GO:0070043">
    <property type="term" value="F:rRNA (guanine-N7-)-methyltransferase activity"/>
    <property type="evidence" value="ECO:0007669"/>
    <property type="project" value="TreeGrafter"/>
</dbReference>
<dbReference type="InterPro" id="IPR029063">
    <property type="entry name" value="SAM-dependent_MTases_sf"/>
</dbReference>
<dbReference type="PROSITE" id="PS51165">
    <property type="entry name" value="THUMP"/>
    <property type="match status" value="1"/>
</dbReference>
<accession>A0A2T8HKU0</accession>
<proteinExistence type="predicted"/>
<dbReference type="Pfam" id="PF02926">
    <property type="entry name" value="THUMP"/>
    <property type="match status" value="1"/>
</dbReference>
<evidence type="ECO:0000259" key="4">
    <source>
        <dbReference type="PROSITE" id="PS51165"/>
    </source>
</evidence>
<dbReference type="GO" id="GO:0003723">
    <property type="term" value="F:RNA binding"/>
    <property type="evidence" value="ECO:0007669"/>
    <property type="project" value="UniProtKB-UniRule"/>
</dbReference>
<dbReference type="InterPro" id="IPR004114">
    <property type="entry name" value="THUMP_dom"/>
</dbReference>
<dbReference type="Pfam" id="PF22020">
    <property type="entry name" value="RlmL_1st"/>
    <property type="match status" value="1"/>
</dbReference>
<evidence type="ECO:0000256" key="2">
    <source>
        <dbReference type="ARBA" id="ARBA00022679"/>
    </source>
</evidence>
<keyword evidence="2 5" id="KW-0808">Transferase</keyword>
<gene>
    <name evidence="5" type="ORF">DC487_05955</name>
</gene>
<dbReference type="Proteomes" id="UP000245627">
    <property type="component" value="Unassembled WGS sequence"/>
</dbReference>